<proteinExistence type="predicted"/>
<sequence>MQKTPRLPASRESRSGAQAFHRRRDSLRLNHGSGVTIAYSAPLDGLCDTTIDFTPYFNPKRYRFIDADAFIHDRQLTIYEMASRPTHIRKWMTYTVISYVWYGLSADPSQLTKDGSFCVFCGVYPDGTPRENGGPISLKILEYVCKWACESASFYVWLDRLCILQTDKEDKTWQIARMYDIYQFSEQCIVLPGGLQRLASTTEETSWVDRAWTYQEALVTWDYAVVFTKDEYDLGRGQWRWLVEGECHWHFLVDLFVDVKSFLKKEERPCLILGTNEAALEVLSTIIEYKTLNEVAPSDGERIDLQAIDQLVIQGIAVRTFSRPVDMVFSILGLVGAQDILDHEHVQELTGTERFCATLALVEAVFLGDDDDDDDEDVPEASTGRNMLLDIPLWQSLEMLDTRASDDFGSCTSPILPTLEDLARLLDHDATEVQLIEYPEVLIKRAALHEWRFTYDPGVDLAGNRASIIAQEMQDRNLFRAFTSKEYQERVVVKHPEEGVIELSTSLQHFRDRYSMAENVVFGWTLKLEAHPFIRFFKFDISHLDLSDTQG</sequence>
<dbReference type="AlphaFoldDB" id="A0AAW0BWI0"/>
<dbReference type="PANTHER" id="PTHR24148:SF64">
    <property type="entry name" value="HETEROKARYON INCOMPATIBILITY DOMAIN-CONTAINING PROTEIN"/>
    <property type="match status" value="1"/>
</dbReference>
<dbReference type="InterPro" id="IPR010730">
    <property type="entry name" value="HET"/>
</dbReference>
<dbReference type="Proteomes" id="UP001383192">
    <property type="component" value="Unassembled WGS sequence"/>
</dbReference>
<keyword evidence="3" id="KW-1185">Reference proteome</keyword>
<comment type="caution">
    <text evidence="2">The sequence shown here is derived from an EMBL/GenBank/DDBJ whole genome shotgun (WGS) entry which is preliminary data.</text>
</comment>
<dbReference type="PANTHER" id="PTHR24148">
    <property type="entry name" value="ANKYRIN REPEAT DOMAIN-CONTAINING PROTEIN 39 HOMOLOG-RELATED"/>
    <property type="match status" value="1"/>
</dbReference>
<organism evidence="2 3">
    <name type="scientific">Paramarasmius palmivorus</name>
    <dbReference type="NCBI Taxonomy" id="297713"/>
    <lineage>
        <taxon>Eukaryota</taxon>
        <taxon>Fungi</taxon>
        <taxon>Dikarya</taxon>
        <taxon>Basidiomycota</taxon>
        <taxon>Agaricomycotina</taxon>
        <taxon>Agaricomycetes</taxon>
        <taxon>Agaricomycetidae</taxon>
        <taxon>Agaricales</taxon>
        <taxon>Marasmiineae</taxon>
        <taxon>Marasmiaceae</taxon>
        <taxon>Paramarasmius</taxon>
    </lineage>
</organism>
<dbReference type="EMBL" id="JAYKXP010000075">
    <property type="protein sequence ID" value="KAK7030486.1"/>
    <property type="molecule type" value="Genomic_DNA"/>
</dbReference>
<reference evidence="2 3" key="1">
    <citation type="submission" date="2024-01" db="EMBL/GenBank/DDBJ databases">
        <title>A draft genome for a cacao thread blight-causing isolate of Paramarasmius palmivorus.</title>
        <authorList>
            <person name="Baruah I.K."/>
            <person name="Bukari Y."/>
            <person name="Amoako-Attah I."/>
            <person name="Meinhardt L.W."/>
            <person name="Bailey B.A."/>
            <person name="Cohen S.P."/>
        </authorList>
    </citation>
    <scope>NUCLEOTIDE SEQUENCE [LARGE SCALE GENOMIC DNA]</scope>
    <source>
        <strain evidence="2 3">GH-12</strain>
    </source>
</reference>
<accession>A0AAW0BWI0</accession>
<name>A0AAW0BWI0_9AGAR</name>
<evidence type="ECO:0000313" key="3">
    <source>
        <dbReference type="Proteomes" id="UP001383192"/>
    </source>
</evidence>
<dbReference type="InterPro" id="IPR052895">
    <property type="entry name" value="HetReg/Transcr_Mod"/>
</dbReference>
<protein>
    <recommendedName>
        <fullName evidence="1">Heterokaryon incompatibility domain-containing protein</fullName>
    </recommendedName>
</protein>
<feature type="domain" description="Heterokaryon incompatibility" evidence="1">
    <location>
        <begin position="94"/>
        <end position="193"/>
    </location>
</feature>
<dbReference type="Pfam" id="PF06985">
    <property type="entry name" value="HET"/>
    <property type="match status" value="1"/>
</dbReference>
<evidence type="ECO:0000313" key="2">
    <source>
        <dbReference type="EMBL" id="KAK7030486.1"/>
    </source>
</evidence>
<evidence type="ECO:0000259" key="1">
    <source>
        <dbReference type="Pfam" id="PF06985"/>
    </source>
</evidence>
<gene>
    <name evidence="2" type="ORF">VNI00_014074</name>
</gene>